<name>A0AAF0D1F2_ODILC</name>
<proteinExistence type="predicted"/>
<dbReference type="KEGG" id="oyw:OdinLCB4_005305"/>
<dbReference type="AlphaFoldDB" id="A0AAF0D1F2"/>
<protein>
    <submittedName>
        <fullName evidence="1">Uncharacterized protein</fullName>
    </submittedName>
</protein>
<accession>A0AAF0D1F2</accession>
<reference evidence="1" key="1">
    <citation type="journal article" date="2017" name="Nature">
        <title>Asgard archaea illuminate the origin of eukaryotic cellular complexity.</title>
        <authorList>
            <person name="Zaremba-Niedzwiedzka K."/>
            <person name="Caceres E.F."/>
            <person name="Saw J.H."/>
            <person name="Backstrom D."/>
            <person name="Juzokaite L."/>
            <person name="Vancaester E."/>
            <person name="Seitz K.W."/>
            <person name="Anantharaman K."/>
            <person name="Starnawski P."/>
            <person name="Kjeldsen K.U."/>
            <person name="Scott M.B."/>
            <person name="Nunoura T."/>
            <person name="Banfield J.F."/>
            <person name="Schramm A."/>
            <person name="Baker B.J."/>
            <person name="Spang A."/>
            <person name="Ettema T.J.G."/>
        </authorList>
    </citation>
    <scope>NUCLEOTIDE SEQUENCE</scope>
    <source>
        <strain evidence="1">LCB_4</strain>
    </source>
</reference>
<organism evidence="1 2">
    <name type="scientific">Odinarchaeota yellowstonii (strain LCB_4)</name>
    <dbReference type="NCBI Taxonomy" id="1841599"/>
    <lineage>
        <taxon>Archaea</taxon>
        <taxon>Promethearchaeati</taxon>
        <taxon>Candidatus Odinarchaeota</taxon>
        <taxon>Candidatus Odinarchaeia</taxon>
        <taxon>Candidatus Odinarchaeales</taxon>
        <taxon>Candidatus Odinarchaeaceae</taxon>
        <taxon>Candidatus Odinarchaeum</taxon>
    </lineage>
</organism>
<dbReference type="Proteomes" id="UP000186851">
    <property type="component" value="Chromosome"/>
</dbReference>
<evidence type="ECO:0000313" key="2">
    <source>
        <dbReference type="Proteomes" id="UP000186851"/>
    </source>
</evidence>
<evidence type="ECO:0000313" key="1">
    <source>
        <dbReference type="EMBL" id="WEU39887.1"/>
    </source>
</evidence>
<reference evidence="1" key="2">
    <citation type="journal article" date="2022" name="Nat. Microbiol.">
        <title>A closed Candidatus Odinarchaeum chromosome exposes Asgard archaeal viruses.</title>
        <authorList>
            <person name="Tamarit D."/>
            <person name="Caceres E.F."/>
            <person name="Krupovic M."/>
            <person name="Nijland R."/>
            <person name="Eme L."/>
            <person name="Robinson N.P."/>
            <person name="Ettema T.J.G."/>
        </authorList>
    </citation>
    <scope>NUCLEOTIDE SEQUENCE</scope>
    <source>
        <strain evidence="1">LCB_4</strain>
    </source>
</reference>
<sequence length="123" mass="14078">MTGKTWRNVYFQIFHEDESKPFCVCRADSLRIDEVRKENIIGSIEGFFTLMGTIIEFLSDPGFSGSTKKYVICWADETIADEDKKWLKLTGVRLLESADSLGGCEKQRYRCRFTAEKFLGGIS</sequence>
<gene>
    <name evidence="1" type="ORF">OdinLCB4_005305</name>
</gene>
<dbReference type="EMBL" id="CP091871">
    <property type="protein sequence ID" value="WEU39887.1"/>
    <property type="molecule type" value="Genomic_DNA"/>
</dbReference>